<dbReference type="HOGENOM" id="CLU_101742_0_0_12"/>
<organism evidence="2">
    <name type="scientific">Treponema denticola OTK</name>
    <dbReference type="NCBI Taxonomy" id="999434"/>
    <lineage>
        <taxon>Bacteria</taxon>
        <taxon>Pseudomonadati</taxon>
        <taxon>Spirochaetota</taxon>
        <taxon>Spirochaetia</taxon>
        <taxon>Spirochaetales</taxon>
        <taxon>Treponemataceae</taxon>
        <taxon>Treponema</taxon>
    </lineage>
</organism>
<evidence type="ECO:0000256" key="1">
    <source>
        <dbReference type="SAM" id="Coils"/>
    </source>
</evidence>
<dbReference type="RefSeq" id="WP_002692544.1">
    <property type="nucleotide sequence ID" value="NZ_CM001797.1"/>
</dbReference>
<protein>
    <recommendedName>
        <fullName evidence="3">HEAT repeat domain-containing protein</fullName>
    </recommendedName>
</protein>
<sequence>MPNSTEKILQELEAERLRRQNLTKEDLQKKYAELQRTGFPLNEYIGFIADLGGSNQLAYHYELICKDWERDDLLHLDNSFDKHDLAGIDFLFAAINKASTEKIRVFTAYLIAEILVRSKHRDFHTAACNRLVPILVSHINTKDCVLRRKVLIAVGWVGSVQEIGIFNDRMLHDEDSLCRAWSASGLWQLSCNRLHSQTILPEVKDVFRQAIAAEKDLFACGVMIESAQSLFGKKWISSITVENEDAVKIEKARKSAVRFLSKD</sequence>
<evidence type="ECO:0000313" key="2">
    <source>
        <dbReference type="EMBL" id="EMB20225.1"/>
    </source>
</evidence>
<accession>A0A0F6MMF6</accession>
<name>A0A0F6MMF6_TREDN</name>
<gene>
    <name evidence="2" type="ORF">HMPREF9723_01685</name>
</gene>
<dbReference type="InterPro" id="IPR016024">
    <property type="entry name" value="ARM-type_fold"/>
</dbReference>
<dbReference type="Proteomes" id="UP000011701">
    <property type="component" value="Chromosome"/>
</dbReference>
<reference evidence="2" key="1">
    <citation type="submission" date="2012-01" db="EMBL/GenBank/DDBJ databases">
        <title>The Genome Sequence of Treponema denticola OTK.</title>
        <authorList>
            <consortium name="The Broad Institute Genome Sequencing Platform"/>
            <person name="Earl A."/>
            <person name="Ward D."/>
            <person name="Feldgarden M."/>
            <person name="Gevers D."/>
            <person name="Blanton J.M."/>
            <person name="Fenno C.J."/>
            <person name="Baranova O.V."/>
            <person name="Mathney J."/>
            <person name="Dewhirst F.E."/>
            <person name="Izard J."/>
            <person name="Young S.K."/>
            <person name="Zeng Q."/>
            <person name="Gargeya S."/>
            <person name="Fitzgerald M."/>
            <person name="Haas B."/>
            <person name="Abouelleil A."/>
            <person name="Alvarado L."/>
            <person name="Arachchi H.M."/>
            <person name="Berlin A."/>
            <person name="Chapman S.B."/>
            <person name="Gearin G."/>
            <person name="Goldberg J."/>
            <person name="Griggs A."/>
            <person name="Gujja S."/>
            <person name="Hansen M."/>
            <person name="Heiman D."/>
            <person name="Howarth C."/>
            <person name="Larimer J."/>
            <person name="Lui A."/>
            <person name="MacDonald P.J.P."/>
            <person name="McCowen C."/>
            <person name="Montmayeur A."/>
            <person name="Murphy C."/>
            <person name="Neiman D."/>
            <person name="Pearson M."/>
            <person name="Priest M."/>
            <person name="Roberts A."/>
            <person name="Saif S."/>
            <person name="Shea T."/>
            <person name="Sisk P."/>
            <person name="Stolte C."/>
            <person name="Sykes S."/>
            <person name="Wortman J."/>
            <person name="Nusbaum C."/>
            <person name="Birren B."/>
        </authorList>
    </citation>
    <scope>NUCLEOTIDE SEQUENCE [LARGE SCALE GENOMIC DNA]</scope>
    <source>
        <strain evidence="2">OTK</strain>
    </source>
</reference>
<dbReference type="AlphaFoldDB" id="A0A0F6MMF6"/>
<dbReference type="SUPFAM" id="SSF48371">
    <property type="entry name" value="ARM repeat"/>
    <property type="match status" value="1"/>
</dbReference>
<feature type="coiled-coil region" evidence="1">
    <location>
        <begin position="5"/>
        <end position="37"/>
    </location>
</feature>
<evidence type="ECO:0008006" key="3">
    <source>
        <dbReference type="Google" id="ProtNLM"/>
    </source>
</evidence>
<dbReference type="EMBL" id="AGDY01000009">
    <property type="protein sequence ID" value="EMB20225.1"/>
    <property type="molecule type" value="Genomic_DNA"/>
</dbReference>
<proteinExistence type="predicted"/>
<keyword evidence="1" id="KW-0175">Coiled coil</keyword>
<comment type="caution">
    <text evidence="2">The sequence shown here is derived from an EMBL/GenBank/DDBJ whole genome shotgun (WGS) entry which is preliminary data.</text>
</comment>
<dbReference type="PATRIC" id="fig|999434.4.peg.1747"/>